<name>A0A1Z4KKB8_ANAVA</name>
<organism evidence="2 3">
    <name type="scientific">Trichormus variabilis NIES-23</name>
    <dbReference type="NCBI Taxonomy" id="1973479"/>
    <lineage>
        <taxon>Bacteria</taxon>
        <taxon>Bacillati</taxon>
        <taxon>Cyanobacteriota</taxon>
        <taxon>Cyanophyceae</taxon>
        <taxon>Nostocales</taxon>
        <taxon>Nostocaceae</taxon>
        <taxon>Trichormus</taxon>
    </lineage>
</organism>
<proteinExistence type="predicted"/>
<feature type="chain" id="PRO_5011116139" description="PepSY domain-containing protein" evidence="1">
    <location>
        <begin position="39"/>
        <end position="331"/>
    </location>
</feature>
<dbReference type="AlphaFoldDB" id="A0A1Z4KKB8"/>
<evidence type="ECO:0000313" key="3">
    <source>
        <dbReference type="Proteomes" id="UP000217507"/>
    </source>
</evidence>
<evidence type="ECO:0000313" key="2">
    <source>
        <dbReference type="EMBL" id="BAY69412.1"/>
    </source>
</evidence>
<reference evidence="2 3" key="1">
    <citation type="submission" date="2017-06" db="EMBL/GenBank/DDBJ databases">
        <title>Genome sequencing of cyanobaciteial culture collection at National Institute for Environmental Studies (NIES).</title>
        <authorList>
            <person name="Hirose Y."/>
            <person name="Shimura Y."/>
            <person name="Fujisawa T."/>
            <person name="Nakamura Y."/>
            <person name="Kawachi M."/>
        </authorList>
    </citation>
    <scope>NUCLEOTIDE SEQUENCE [LARGE SCALE GENOMIC DNA]</scope>
    <source>
        <strain evidence="2 3">NIES-23</strain>
    </source>
</reference>
<accession>A0A1Z4KKB8</accession>
<evidence type="ECO:0000256" key="1">
    <source>
        <dbReference type="SAM" id="SignalP"/>
    </source>
</evidence>
<dbReference type="Proteomes" id="UP000217507">
    <property type="component" value="Chromosome"/>
</dbReference>
<feature type="signal peptide" evidence="1">
    <location>
        <begin position="1"/>
        <end position="38"/>
    </location>
</feature>
<dbReference type="EMBL" id="AP018216">
    <property type="protein sequence ID" value="BAY69412.1"/>
    <property type="molecule type" value="Genomic_DNA"/>
</dbReference>
<keyword evidence="1" id="KW-0732">Signal</keyword>
<sequence length="331" mass="37216">MKPIIELPPVINRHHQFAKKLVLTLALTSLLSSGLSLAGDYRATATPATESIELSQNSQNRLPGYVARAVLNDASRRSGIRITNLRITQATRRTFGNPCEFNFGEICTKEYRPVQGWEVVVRVGNQSWVYHVNQSGSQIVLDPKANVGENSQLPRAIANNILTDAARRSRVPRRNIEITKVTRRTFGNPCEFNFGEICTKEYRPVQGWEVVVRVGNQSWIYHVNQSGSQIVLDPKANVGENSQLPRAIANNILTDAARRSRVPRRNIEITKVTRRTFGNPCEFNFGEICTKEYRPVQGWEVVVRVGNQSWVYHVNQSGSQIVLDPKVLGKS</sequence>
<protein>
    <recommendedName>
        <fullName evidence="4">PepSY domain-containing protein</fullName>
    </recommendedName>
</protein>
<evidence type="ECO:0008006" key="4">
    <source>
        <dbReference type="Google" id="ProtNLM"/>
    </source>
</evidence>
<gene>
    <name evidence="2" type="ORF">NIES23_22060</name>
</gene>